<evidence type="ECO:0000259" key="7">
    <source>
        <dbReference type="Pfam" id="PF13086"/>
    </source>
</evidence>
<gene>
    <name evidence="9" type="ORF">MEDL_2799</name>
</gene>
<keyword evidence="5" id="KW-0067">ATP-binding</keyword>
<feature type="region of interest" description="Disordered" evidence="6">
    <location>
        <begin position="155"/>
        <end position="183"/>
    </location>
</feature>
<dbReference type="OrthoDB" id="6287246at2759"/>
<dbReference type="AlphaFoldDB" id="A0A8S3PXF3"/>
<keyword evidence="4" id="KW-0347">Helicase</keyword>
<dbReference type="GO" id="GO:0043139">
    <property type="term" value="F:5'-3' DNA helicase activity"/>
    <property type="evidence" value="ECO:0007669"/>
    <property type="project" value="TreeGrafter"/>
</dbReference>
<feature type="compositionally biased region" description="Basic and acidic residues" evidence="6">
    <location>
        <begin position="172"/>
        <end position="183"/>
    </location>
</feature>
<dbReference type="PANTHER" id="PTHR43788">
    <property type="entry name" value="DNA2/NAM7 HELICASE FAMILY MEMBER"/>
    <property type="match status" value="1"/>
</dbReference>
<dbReference type="GO" id="GO:0005524">
    <property type="term" value="F:ATP binding"/>
    <property type="evidence" value="ECO:0007669"/>
    <property type="project" value="UniProtKB-KW"/>
</dbReference>
<comment type="caution">
    <text evidence="9">The sequence shown here is derived from an EMBL/GenBank/DDBJ whole genome shotgun (WGS) entry which is preliminary data.</text>
</comment>
<evidence type="ECO:0000259" key="8">
    <source>
        <dbReference type="Pfam" id="PF13087"/>
    </source>
</evidence>
<feature type="compositionally biased region" description="Basic and acidic residues" evidence="6">
    <location>
        <begin position="155"/>
        <end position="165"/>
    </location>
</feature>
<dbReference type="Gene3D" id="3.40.50.300">
    <property type="entry name" value="P-loop containing nucleotide triphosphate hydrolases"/>
    <property type="match status" value="1"/>
</dbReference>
<name>A0A8S3PXF3_MYTED</name>
<accession>A0A8S3PXF3</accession>
<dbReference type="InterPro" id="IPR041679">
    <property type="entry name" value="DNA2/NAM7-like_C"/>
</dbReference>
<dbReference type="GO" id="GO:0016787">
    <property type="term" value="F:hydrolase activity"/>
    <property type="evidence" value="ECO:0007669"/>
    <property type="project" value="UniProtKB-KW"/>
</dbReference>
<sequence>MVYGFVKSFTDQDITFVLPGLRFLSDESSTLSLTHLNVCCQPDFKRDMEKENFAANRDILVLNWERRIYSSLKWRPLPSKPEKGYQWADDNEPQRLDPHQRMHVNHLDKWLKFVRTACKEGNLVKCAKQINDKDCFRYVSTTFFTEFDVNSELEKDETKTRDDSKNRKKHPAKSEKKLTENDESMKKREICPIITKQACKFSMTFSHGQVVALQLSANVQKGILTPYLQTLDMTQNVKFCIEHMRDPVLCLEKYSVEKTKSVYENVTEYKGIWLPLVQMESVMGAVQMDTILINETHVMFGERDGHFYLGSEFCEERNIDLKNTGIRFLDVDIDSIPFEDRRMYYVPKSHYLCIRCPISKKKMEFADEKQDISSKSWKLWRPDEYYIWSTHAKISMLVNQRKTDLPRTKLKCCVEILAKSPIDMRIENCLQFLHMATPLSISIATKSYIQQFDEDHPRRKAITKLEVPEIGLPLNNPKQKEAISKALRKQFSLIHGPPGTGKTNTAIKLIYLFDNINKELERKGGDKKHIVFCGPSNKSVDVVAVRLLENKVENSPKVARLYGGSLANSDCPIPGKCYSPRKGSSGDKPDKKLKSVAIHQIIREPGKPYSTEIAEFERQTKDKSKLKVDLVKDYTKLLLKATQEELTHYDVIFCTTAMATNTSVFKLLKNQIFQLIIDECGMCTEPECLATIVSTRAQQVVLIGDHMQLKPIIQCQQAQRLGLEESMFESYYKDQIKGKNSVQLTTQYRMHESICRFPSKQFYITNW</sequence>
<evidence type="ECO:0000256" key="4">
    <source>
        <dbReference type="ARBA" id="ARBA00022806"/>
    </source>
</evidence>
<evidence type="ECO:0000256" key="6">
    <source>
        <dbReference type="SAM" id="MobiDB-lite"/>
    </source>
</evidence>
<dbReference type="PANTHER" id="PTHR43788:SF16">
    <property type="entry name" value="HELICASE WITH ZINC FINGER 2"/>
    <property type="match status" value="1"/>
</dbReference>
<feature type="domain" description="DNA2/NAM7 helicase-like C-terminal" evidence="8">
    <location>
        <begin position="723"/>
        <end position="763"/>
    </location>
</feature>
<dbReference type="InterPro" id="IPR027417">
    <property type="entry name" value="P-loop_NTPase"/>
</dbReference>
<keyword evidence="3" id="KW-0378">Hydrolase</keyword>
<protein>
    <submittedName>
        <fullName evidence="9">Uncharacterized protein</fullName>
    </submittedName>
</protein>
<keyword evidence="10" id="KW-1185">Reference proteome</keyword>
<dbReference type="InterPro" id="IPR041677">
    <property type="entry name" value="DNA2/NAM7_AAA_11"/>
</dbReference>
<dbReference type="Pfam" id="PF13086">
    <property type="entry name" value="AAA_11"/>
    <property type="match status" value="1"/>
</dbReference>
<evidence type="ECO:0000256" key="5">
    <source>
        <dbReference type="ARBA" id="ARBA00022840"/>
    </source>
</evidence>
<dbReference type="SUPFAM" id="SSF52540">
    <property type="entry name" value="P-loop containing nucleoside triphosphate hydrolases"/>
    <property type="match status" value="1"/>
</dbReference>
<dbReference type="Pfam" id="PF13087">
    <property type="entry name" value="AAA_12"/>
    <property type="match status" value="1"/>
</dbReference>
<evidence type="ECO:0000313" key="9">
    <source>
        <dbReference type="EMBL" id="CAG2187295.1"/>
    </source>
</evidence>
<dbReference type="Proteomes" id="UP000683360">
    <property type="component" value="Unassembled WGS sequence"/>
</dbReference>
<comment type="similarity">
    <text evidence="1">Belongs to the DNA2/NAM7 helicase family.</text>
</comment>
<feature type="domain" description="DNA2/NAM7 helicase helicase" evidence="7">
    <location>
        <begin position="476"/>
        <end position="714"/>
    </location>
</feature>
<dbReference type="InterPro" id="IPR050534">
    <property type="entry name" value="Coronavir_polyprotein_1ab"/>
</dbReference>
<reference evidence="9" key="1">
    <citation type="submission" date="2021-03" db="EMBL/GenBank/DDBJ databases">
        <authorList>
            <person name="Bekaert M."/>
        </authorList>
    </citation>
    <scope>NUCLEOTIDE SEQUENCE</scope>
</reference>
<evidence type="ECO:0000256" key="3">
    <source>
        <dbReference type="ARBA" id="ARBA00022801"/>
    </source>
</evidence>
<organism evidence="9 10">
    <name type="scientific">Mytilus edulis</name>
    <name type="common">Blue mussel</name>
    <dbReference type="NCBI Taxonomy" id="6550"/>
    <lineage>
        <taxon>Eukaryota</taxon>
        <taxon>Metazoa</taxon>
        <taxon>Spiralia</taxon>
        <taxon>Lophotrochozoa</taxon>
        <taxon>Mollusca</taxon>
        <taxon>Bivalvia</taxon>
        <taxon>Autobranchia</taxon>
        <taxon>Pteriomorphia</taxon>
        <taxon>Mytilida</taxon>
        <taxon>Mytiloidea</taxon>
        <taxon>Mytilidae</taxon>
        <taxon>Mytilinae</taxon>
        <taxon>Mytilus</taxon>
    </lineage>
</organism>
<dbReference type="EMBL" id="CAJPWZ010000163">
    <property type="protein sequence ID" value="CAG2187295.1"/>
    <property type="molecule type" value="Genomic_DNA"/>
</dbReference>
<evidence type="ECO:0000313" key="10">
    <source>
        <dbReference type="Proteomes" id="UP000683360"/>
    </source>
</evidence>
<proteinExistence type="inferred from homology"/>
<evidence type="ECO:0000256" key="1">
    <source>
        <dbReference type="ARBA" id="ARBA00007913"/>
    </source>
</evidence>
<keyword evidence="2" id="KW-0547">Nucleotide-binding</keyword>
<evidence type="ECO:0000256" key="2">
    <source>
        <dbReference type="ARBA" id="ARBA00022741"/>
    </source>
</evidence>